<name>A0AA86QLM5_9EUKA</name>
<comment type="caution">
    <text evidence="1">The sequence shown here is derived from an EMBL/GenBank/DDBJ whole genome shotgun (WGS) entry which is preliminary data.</text>
</comment>
<protein>
    <submittedName>
        <fullName evidence="2">Hypothetical_protein</fullName>
    </submittedName>
</protein>
<reference evidence="2 3" key="2">
    <citation type="submission" date="2024-07" db="EMBL/GenBank/DDBJ databases">
        <authorList>
            <person name="Akdeniz Z."/>
        </authorList>
    </citation>
    <scope>NUCLEOTIDE SEQUENCE [LARGE SCALE GENOMIC DNA]</scope>
</reference>
<evidence type="ECO:0000313" key="2">
    <source>
        <dbReference type="EMBL" id="CAL5983971.1"/>
    </source>
</evidence>
<dbReference type="AlphaFoldDB" id="A0AA86QLM5"/>
<accession>A0AA86QLM5</accession>
<sequence length="170" mass="19833">MIICNQLRLVFIRYLLDTCGFGICSFADELPTFYRFTAASGRRTPTTRCAMLCEFVCDILPFQHFSFNKSLWFQHFSSTRISRQRDVRSEPKVKFGRSFSEVSALAPYRCPTFLVFLPTLFEIVVEMWQIKAKKLSNSMENTARDISPRDAVMLSRTSKVKQNLERQMEI</sequence>
<evidence type="ECO:0000313" key="1">
    <source>
        <dbReference type="EMBL" id="CAI9960503.1"/>
    </source>
</evidence>
<proteinExistence type="predicted"/>
<organism evidence="1">
    <name type="scientific">Hexamita inflata</name>
    <dbReference type="NCBI Taxonomy" id="28002"/>
    <lineage>
        <taxon>Eukaryota</taxon>
        <taxon>Metamonada</taxon>
        <taxon>Diplomonadida</taxon>
        <taxon>Hexamitidae</taxon>
        <taxon>Hexamitinae</taxon>
        <taxon>Hexamita</taxon>
    </lineage>
</organism>
<dbReference type="Proteomes" id="UP001642409">
    <property type="component" value="Unassembled WGS sequence"/>
</dbReference>
<reference evidence="1" key="1">
    <citation type="submission" date="2023-06" db="EMBL/GenBank/DDBJ databases">
        <authorList>
            <person name="Kurt Z."/>
        </authorList>
    </citation>
    <scope>NUCLEOTIDE SEQUENCE</scope>
</reference>
<keyword evidence="3" id="KW-1185">Reference proteome</keyword>
<evidence type="ECO:0000313" key="3">
    <source>
        <dbReference type="Proteomes" id="UP001642409"/>
    </source>
</evidence>
<gene>
    <name evidence="1" type="ORF">HINF_LOCUS48148</name>
    <name evidence="2" type="ORF">HINF_LOCUS7882</name>
</gene>
<dbReference type="EMBL" id="CATOUU010000931">
    <property type="protein sequence ID" value="CAI9960503.1"/>
    <property type="molecule type" value="Genomic_DNA"/>
</dbReference>
<dbReference type="EMBL" id="CAXDID020000016">
    <property type="protein sequence ID" value="CAL5983971.1"/>
    <property type="molecule type" value="Genomic_DNA"/>
</dbReference>